<comment type="caution">
    <text evidence="1">The sequence shown here is derived from an EMBL/GenBank/DDBJ whole genome shotgun (WGS) entry which is preliminary data.</text>
</comment>
<organism evidence="1">
    <name type="scientific">gut metagenome</name>
    <dbReference type="NCBI Taxonomy" id="749906"/>
    <lineage>
        <taxon>unclassified sequences</taxon>
        <taxon>metagenomes</taxon>
        <taxon>organismal metagenomes</taxon>
    </lineage>
</organism>
<gene>
    <name evidence="1" type="ORF">EVA_07789</name>
</gene>
<accession>J9GA10</accession>
<evidence type="ECO:0000313" key="1">
    <source>
        <dbReference type="EMBL" id="EJX04107.1"/>
    </source>
</evidence>
<protein>
    <submittedName>
        <fullName evidence="1">Uncharacterized protein</fullName>
    </submittedName>
</protein>
<sequence>MPLSRFSATNLPVIQLPSPTQSSMDCLSTLHCFATSSATSSMLAAR</sequence>
<reference evidence="1" key="1">
    <citation type="journal article" date="2012" name="PLoS ONE">
        <title>Gene sets for utilization of primary and secondary nutrition supplies in the distal gut of endangered iberian lynx.</title>
        <authorList>
            <person name="Alcaide M."/>
            <person name="Messina E."/>
            <person name="Richter M."/>
            <person name="Bargiela R."/>
            <person name="Peplies J."/>
            <person name="Huws S.A."/>
            <person name="Newbold C.J."/>
            <person name="Golyshin P.N."/>
            <person name="Simon M.A."/>
            <person name="Lopez G."/>
            <person name="Yakimov M.M."/>
            <person name="Ferrer M."/>
        </authorList>
    </citation>
    <scope>NUCLEOTIDE SEQUENCE</scope>
</reference>
<proteinExistence type="predicted"/>
<dbReference type="AlphaFoldDB" id="J9GA10"/>
<name>J9GA10_9ZZZZ</name>
<dbReference type="EMBL" id="AMCI01001918">
    <property type="protein sequence ID" value="EJX04107.1"/>
    <property type="molecule type" value="Genomic_DNA"/>
</dbReference>